<accession>A0A318J0L3</accession>
<dbReference type="Proteomes" id="UP000247792">
    <property type="component" value="Unassembled WGS sequence"/>
</dbReference>
<evidence type="ECO:0000256" key="1">
    <source>
        <dbReference type="SAM" id="SignalP"/>
    </source>
</evidence>
<organism evidence="3 4">
    <name type="scientific">Undibacterium pigrum</name>
    <dbReference type="NCBI Taxonomy" id="401470"/>
    <lineage>
        <taxon>Bacteria</taxon>
        <taxon>Pseudomonadati</taxon>
        <taxon>Pseudomonadota</taxon>
        <taxon>Betaproteobacteria</taxon>
        <taxon>Burkholderiales</taxon>
        <taxon>Oxalobacteraceae</taxon>
        <taxon>Undibacterium</taxon>
    </lineage>
</organism>
<reference evidence="3 4" key="1">
    <citation type="submission" date="2018-05" db="EMBL/GenBank/DDBJ databases">
        <title>Genomic Encyclopedia of Type Strains, Phase IV (KMG-IV): sequencing the most valuable type-strain genomes for metagenomic binning, comparative biology and taxonomic classification.</title>
        <authorList>
            <person name="Goeker M."/>
        </authorList>
    </citation>
    <scope>NUCLEOTIDE SEQUENCE [LARGE SCALE GENOMIC DNA]</scope>
    <source>
        <strain evidence="3 4">DSM 19792</strain>
    </source>
</reference>
<evidence type="ECO:0000313" key="3">
    <source>
        <dbReference type="EMBL" id="PXX39807.1"/>
    </source>
</evidence>
<evidence type="ECO:0000313" key="4">
    <source>
        <dbReference type="Proteomes" id="UP000247792"/>
    </source>
</evidence>
<feature type="chain" id="PRO_5016270252" evidence="1">
    <location>
        <begin position="26"/>
        <end position="269"/>
    </location>
</feature>
<feature type="domain" description="DUF2135" evidence="2">
    <location>
        <begin position="199"/>
        <end position="255"/>
    </location>
</feature>
<comment type="caution">
    <text evidence="3">The sequence shown here is derived from an EMBL/GenBank/DDBJ whole genome shotgun (WGS) entry which is preliminary data.</text>
</comment>
<keyword evidence="1" id="KW-0732">Signal</keyword>
<dbReference type="EMBL" id="QJKB01000010">
    <property type="protein sequence ID" value="PXX39807.1"/>
    <property type="molecule type" value="Genomic_DNA"/>
</dbReference>
<feature type="signal peptide" evidence="1">
    <location>
        <begin position="1"/>
        <end position="25"/>
    </location>
</feature>
<name>A0A318J0L3_9BURK</name>
<evidence type="ECO:0000259" key="2">
    <source>
        <dbReference type="Pfam" id="PF09906"/>
    </source>
</evidence>
<proteinExistence type="predicted"/>
<keyword evidence="4" id="KW-1185">Reference proteome</keyword>
<dbReference type="InterPro" id="IPR019220">
    <property type="entry name" value="DUF2135"/>
</dbReference>
<dbReference type="Pfam" id="PF09906">
    <property type="entry name" value="DUF2135"/>
    <property type="match status" value="1"/>
</dbReference>
<sequence>MMIMQTIIKPSLLACALFIAAANCAAEDKPTINSPRGGWNYGGLTDKSGDTRASYPLPPIDRGTQKNRTLIEGHILEAGKQRKHTLIVNGNPMVLNYGTDGRYERHYAFGSGSNNIEIKGPDGKSLQRVQYYEANTQQLSPQLRVICSWDAPEAEVDLHIITPDGQHAFFAAPILNGGGGLDVDSVDGPGPEMFTTIAPKHGAYHVFVNYWGNYGAGGYNFDEGQRKQPIITARVTLVFYENTAKEKRESFVIPLRKIGDLNLVKSFMF</sequence>
<dbReference type="AlphaFoldDB" id="A0A318J0L3"/>
<gene>
    <name evidence="3" type="ORF">DFR42_110173</name>
</gene>
<protein>
    <submittedName>
        <fullName evidence="3">Uncharacterized protein YfaP (DUF2135 family)</fullName>
    </submittedName>
</protein>